<dbReference type="KEGG" id="bcw:Q7M_1508"/>
<dbReference type="Proteomes" id="UP000005212">
    <property type="component" value="Plasmid unnamed11"/>
</dbReference>
<dbReference type="AlphaFoldDB" id="I0FEH4"/>
<proteinExistence type="predicted"/>
<reference evidence="1 2" key="1">
    <citation type="journal article" date="2012" name="J. Bacteriol.">
        <title>Complete Genome Sequence of Borrelia crocidurae.</title>
        <authorList>
            <person name="Elbir H."/>
            <person name="Gimenez G."/>
            <person name="Robert C."/>
            <person name="Bergstrom S."/>
            <person name="Cutler S."/>
            <person name="Raoult D."/>
            <person name="Drancourt M."/>
        </authorList>
    </citation>
    <scope>NUCLEOTIDE SEQUENCE [LARGE SCALE GENOMIC DNA]</scope>
    <source>
        <strain evidence="1 2">Achema</strain>
        <plasmid evidence="2">unnamed11</plasmid>
    </source>
</reference>
<dbReference type="HOGENOM" id="CLU_3266572_0_0_12"/>
<protein>
    <submittedName>
        <fullName evidence="1">Uncharacterized protein</fullName>
    </submittedName>
</protein>
<dbReference type="EMBL" id="CP003437">
    <property type="protein sequence ID" value="AFI31880.1"/>
    <property type="molecule type" value="Genomic_DNA"/>
</dbReference>
<geneLocation type="plasmid" evidence="2">
    <name>unnamed11</name>
</geneLocation>
<dbReference type="PATRIC" id="fig|1155096.3.peg.1122"/>
<reference evidence="2" key="2">
    <citation type="submission" date="2012-03" db="EMBL/GenBank/DDBJ databases">
        <title>Complete genome sequence of Borrelia crocidurae.</title>
        <authorList>
            <person name="Elbir H."/>
            <person name="Gimenez G."/>
            <person name="Robert C."/>
            <person name="Raoult D."/>
            <person name="Drancourt M."/>
        </authorList>
    </citation>
    <scope>NUCLEOTIDE SEQUENCE [LARGE SCALE GENOMIC DNA]</scope>
    <source>
        <strain evidence="2">Achema</strain>
        <plasmid evidence="2">unnamed11</plasmid>
    </source>
</reference>
<gene>
    <name evidence="1" type="ordered locus">Q7M_1508</name>
</gene>
<keyword evidence="1" id="KW-0614">Plasmid</keyword>
<name>I0FEH4_BORCA</name>
<accession>I0FEH4</accession>
<evidence type="ECO:0000313" key="2">
    <source>
        <dbReference type="Proteomes" id="UP000005212"/>
    </source>
</evidence>
<sequence>MKIINFTLILLLLMNSCEQDNNTNKAIKSRNKRNLKQQVEA</sequence>
<evidence type="ECO:0000313" key="1">
    <source>
        <dbReference type="EMBL" id="AFI31880.1"/>
    </source>
</evidence>
<organism evidence="1 2">
    <name type="scientific">Borrelia crocidurae (strain Achema)</name>
    <dbReference type="NCBI Taxonomy" id="1155096"/>
    <lineage>
        <taxon>Bacteria</taxon>
        <taxon>Pseudomonadati</taxon>
        <taxon>Spirochaetota</taxon>
        <taxon>Spirochaetia</taxon>
        <taxon>Spirochaetales</taxon>
        <taxon>Borreliaceae</taxon>
        <taxon>Borrelia</taxon>
    </lineage>
</organism>